<dbReference type="AlphaFoldDB" id="H6BSN0"/>
<dbReference type="HOGENOM" id="CLU_2306125_0_0_1"/>
<accession>H6BSN0</accession>
<sequence length="100" mass="11067">MIKMKKETSPKTCNILSYAKGSPVQSILKNGPQPTAVSVLRRLVSTTFLRGRAEDRGLWVVAMLRYGEAGALSIFLIPVHNTHKGTSSFLDFLLMETTGW</sequence>
<reference evidence="1" key="1">
    <citation type="submission" date="2011-07" db="EMBL/GenBank/DDBJ databases">
        <title>The Genome Sequence of Exophiala (Wangiella) dermatitidis NIH/UT8656.</title>
        <authorList>
            <consortium name="The Broad Institute Genome Sequencing Platform"/>
            <person name="Cuomo C."/>
            <person name="Wang Z."/>
            <person name="Hunicke-Smith S."/>
            <person name="Szanislo P.J."/>
            <person name="Earl A."/>
            <person name="Young S.K."/>
            <person name="Zeng Q."/>
            <person name="Gargeya S."/>
            <person name="Fitzgerald M."/>
            <person name="Haas B."/>
            <person name="Abouelleil A."/>
            <person name="Alvarado L."/>
            <person name="Arachchi H.M."/>
            <person name="Berlin A."/>
            <person name="Brown A."/>
            <person name="Chapman S.B."/>
            <person name="Chen Z."/>
            <person name="Dunbar C."/>
            <person name="Freedman E."/>
            <person name="Gearin G."/>
            <person name="Gellesch M."/>
            <person name="Goldberg J."/>
            <person name="Griggs A."/>
            <person name="Gujja S."/>
            <person name="Heiman D."/>
            <person name="Howarth C."/>
            <person name="Larson L."/>
            <person name="Lui A."/>
            <person name="MacDonald P.J.P."/>
            <person name="Montmayeur A."/>
            <person name="Murphy C."/>
            <person name="Neiman D."/>
            <person name="Pearson M."/>
            <person name="Priest M."/>
            <person name="Roberts A."/>
            <person name="Saif S."/>
            <person name="Shea T."/>
            <person name="Shenoy N."/>
            <person name="Sisk P."/>
            <person name="Stolte C."/>
            <person name="Sykes S."/>
            <person name="Wortman J."/>
            <person name="Nusbaum C."/>
            <person name="Birren B."/>
        </authorList>
    </citation>
    <scope>NUCLEOTIDE SEQUENCE</scope>
    <source>
        <strain evidence="1">NIH/UT8656</strain>
    </source>
</reference>
<dbReference type="VEuPathDB" id="FungiDB:HMPREF1120_01576"/>
<dbReference type="InParanoid" id="H6BSN0"/>
<keyword evidence="2" id="KW-1185">Reference proteome</keyword>
<dbReference type="Proteomes" id="UP000007304">
    <property type="component" value="Unassembled WGS sequence"/>
</dbReference>
<evidence type="ECO:0000313" key="2">
    <source>
        <dbReference type="Proteomes" id="UP000007304"/>
    </source>
</evidence>
<proteinExistence type="predicted"/>
<dbReference type="GeneID" id="20306215"/>
<dbReference type="RefSeq" id="XP_009153843.1">
    <property type="nucleotide sequence ID" value="XM_009155595.1"/>
</dbReference>
<protein>
    <submittedName>
        <fullName evidence="1">Uncharacterized protein</fullName>
    </submittedName>
</protein>
<evidence type="ECO:0000313" key="1">
    <source>
        <dbReference type="EMBL" id="EHY53382.1"/>
    </source>
</evidence>
<dbReference type="EMBL" id="JH226131">
    <property type="protein sequence ID" value="EHY53382.1"/>
    <property type="molecule type" value="Genomic_DNA"/>
</dbReference>
<name>H6BSN0_EXODN</name>
<gene>
    <name evidence="1" type="ORF">HMPREF1120_01576</name>
</gene>
<organism evidence="1 2">
    <name type="scientific">Exophiala dermatitidis (strain ATCC 34100 / CBS 525.76 / NIH/UT8656)</name>
    <name type="common">Black yeast</name>
    <name type="synonym">Wangiella dermatitidis</name>
    <dbReference type="NCBI Taxonomy" id="858893"/>
    <lineage>
        <taxon>Eukaryota</taxon>
        <taxon>Fungi</taxon>
        <taxon>Dikarya</taxon>
        <taxon>Ascomycota</taxon>
        <taxon>Pezizomycotina</taxon>
        <taxon>Eurotiomycetes</taxon>
        <taxon>Chaetothyriomycetidae</taxon>
        <taxon>Chaetothyriales</taxon>
        <taxon>Herpotrichiellaceae</taxon>
        <taxon>Exophiala</taxon>
    </lineage>
</organism>